<comment type="caution">
    <text evidence="7">The sequence shown here is derived from an EMBL/GenBank/DDBJ whole genome shotgun (WGS) entry which is preliminary data.</text>
</comment>
<evidence type="ECO:0000259" key="3">
    <source>
        <dbReference type="PROSITE" id="PS50112"/>
    </source>
</evidence>
<dbReference type="SMART" id="SM00267">
    <property type="entry name" value="GGDEF"/>
    <property type="match status" value="1"/>
</dbReference>
<keyword evidence="2" id="KW-0812">Transmembrane</keyword>
<dbReference type="CDD" id="cd00130">
    <property type="entry name" value="PAS"/>
    <property type="match status" value="2"/>
</dbReference>
<dbReference type="PROSITE" id="PS50883">
    <property type="entry name" value="EAL"/>
    <property type="match status" value="1"/>
</dbReference>
<evidence type="ECO:0000256" key="2">
    <source>
        <dbReference type="SAM" id="Phobius"/>
    </source>
</evidence>
<feature type="domain" description="EAL" evidence="5">
    <location>
        <begin position="863"/>
        <end position="1117"/>
    </location>
</feature>
<dbReference type="InterPro" id="IPR052155">
    <property type="entry name" value="Biofilm_reg_signaling"/>
</dbReference>
<keyword evidence="8" id="KW-1185">Reference proteome</keyword>
<dbReference type="Gene3D" id="3.20.20.450">
    <property type="entry name" value="EAL domain"/>
    <property type="match status" value="1"/>
</dbReference>
<proteinExistence type="predicted"/>
<dbReference type="PROSITE" id="PS50113">
    <property type="entry name" value="PAC"/>
    <property type="match status" value="2"/>
</dbReference>
<sequence>MKNSNSGPGKAAPPTAAHIKGYSASLRQQIQRRAPSALALGYGGFGLAWIVFSDQLLQRVAPDAAILSAVGQGKGIAFVLATSCLLYVVATRRNAPVADGANDAPPSPEASQSPLFWVFALLSAAVVLVSLVGYAASAHKAHEQRVGQLRQEAELKAGVVQGWMERRGAEARALAADPLLRDSVGRWQRSPDEAATTQMRSLLQMLLATGHYADVQLRDERAGLLLAAGTQPLAADAVMARAVQAAVSRREVTSTDLRAEDGDASGALALDLFVPLISEGHDAVVLLLRTAPRRQLPPRLLARPDGEMTETLIFQPRTTSILAVGLDGAETLRTWPADPSEPSLASLSERPSLAGSLVAGLRRGDSPVRAIAAPIGGSAWFVAVQAPQAQLRGMTWPGALALALVDILVLLCAAGALHAAQQRRELRELSRAAAARQENERAWKIAQAIANCSTDAIFAKDRQGRFLFVNRELCRVLGRSPEQLIGFDAATAVAAAQVCHFAADDAAVLRSDKPVSFEARLTTADGERIYACTKGRLDDDGQTLGIYGVCTDVTERLDLQQRMRQWATAFEDVRDGVIITDALGRILSVNRSFTTITGYEAQQAVGSTMQLLRSGRHDAQFYAQMWAAINTSGHWQGEIWNRRKSGETYPEWLTISAVRDDNATVTHYVGVFTDISRIKHSEAQAEWLTHHDPLTHLPNRARLQRRLEEALDRSQRRESRAALLVIDLDGFKTVNDSLGHPAGDELLVCVARRLQARLRQEDFLGRLGGDEFLVIVETGNDSSSVAKLARDLLATVSPPIPLSCGQDAYLTASIGISMFPEEGSPSAVELLRDADTAMYRAKEQGRNQFCFYTQDMTAEARTKLDLESALSRAIERDELLLHYQPQVDGSSGTITGAEALLRWQRSGSGLVAPGQFIPLAERSSLILDIGAWVIDAACRQLRAWMDDGLPIVRVAVNVAARQFAAGDLDQVVARALQRHRIDPQWLEIEITEGMLIVEPGAAIAMLKRIKALGVKLSLDDFGTGYSSLAYLQQFPIDSLKIDQSFTRRIGEQPDGGALVDAVIALAHRLNLRVVAEGVETAQQSDYLRERGCDEMQGYHFGRPAPAETLQQSLAAQGEPPQHEGRALPRRGDSHA</sequence>
<feature type="transmembrane region" description="Helical" evidence="2">
    <location>
        <begin position="115"/>
        <end position="136"/>
    </location>
</feature>
<dbReference type="InterPro" id="IPR035919">
    <property type="entry name" value="EAL_sf"/>
</dbReference>
<feature type="domain" description="GGDEF" evidence="6">
    <location>
        <begin position="719"/>
        <end position="854"/>
    </location>
</feature>
<dbReference type="Pfam" id="PF13426">
    <property type="entry name" value="PAS_9"/>
    <property type="match status" value="1"/>
</dbReference>
<evidence type="ECO:0000313" key="7">
    <source>
        <dbReference type="EMBL" id="MFG6433426.1"/>
    </source>
</evidence>
<dbReference type="PROSITE" id="PS50887">
    <property type="entry name" value="GGDEF"/>
    <property type="match status" value="1"/>
</dbReference>
<dbReference type="EMBL" id="JBIGHV010000012">
    <property type="protein sequence ID" value="MFG6433426.1"/>
    <property type="molecule type" value="Genomic_DNA"/>
</dbReference>
<dbReference type="Gene3D" id="3.30.70.270">
    <property type="match status" value="1"/>
</dbReference>
<feature type="domain" description="PAC" evidence="4">
    <location>
        <begin position="635"/>
        <end position="687"/>
    </location>
</feature>
<keyword evidence="2" id="KW-0472">Membrane</keyword>
<dbReference type="CDD" id="cd01949">
    <property type="entry name" value="GGDEF"/>
    <property type="match status" value="1"/>
</dbReference>
<dbReference type="SMART" id="SM00086">
    <property type="entry name" value="PAC"/>
    <property type="match status" value="2"/>
</dbReference>
<dbReference type="SMART" id="SM00052">
    <property type="entry name" value="EAL"/>
    <property type="match status" value="1"/>
</dbReference>
<gene>
    <name evidence="7" type="ORF">ACG00Y_26200</name>
</gene>
<evidence type="ECO:0000259" key="6">
    <source>
        <dbReference type="PROSITE" id="PS50887"/>
    </source>
</evidence>
<dbReference type="SUPFAM" id="SSF55073">
    <property type="entry name" value="Nucleotide cyclase"/>
    <property type="match status" value="1"/>
</dbReference>
<reference evidence="7 8" key="1">
    <citation type="submission" date="2024-08" db="EMBL/GenBank/DDBJ databases">
        <authorList>
            <person name="Lu H."/>
        </authorList>
    </citation>
    <scope>NUCLEOTIDE SEQUENCE [LARGE SCALE GENOMIC DNA]</scope>
    <source>
        <strain evidence="7 8">LYH14W</strain>
    </source>
</reference>
<dbReference type="PANTHER" id="PTHR44757">
    <property type="entry name" value="DIGUANYLATE CYCLASE DGCP"/>
    <property type="match status" value="1"/>
</dbReference>
<protein>
    <submittedName>
        <fullName evidence="7">EAL domain-containing protein</fullName>
    </submittedName>
</protein>
<evidence type="ECO:0000313" key="8">
    <source>
        <dbReference type="Proteomes" id="UP001606210"/>
    </source>
</evidence>
<dbReference type="SUPFAM" id="SSF141868">
    <property type="entry name" value="EAL domain-like"/>
    <property type="match status" value="1"/>
</dbReference>
<dbReference type="SMART" id="SM00091">
    <property type="entry name" value="PAS"/>
    <property type="match status" value="2"/>
</dbReference>
<dbReference type="InterPro" id="IPR013656">
    <property type="entry name" value="PAS_4"/>
</dbReference>
<dbReference type="NCBIfam" id="TIGR00254">
    <property type="entry name" value="GGDEF"/>
    <property type="match status" value="1"/>
</dbReference>
<dbReference type="InterPro" id="IPR029787">
    <property type="entry name" value="Nucleotide_cyclase"/>
</dbReference>
<dbReference type="PANTHER" id="PTHR44757:SF2">
    <property type="entry name" value="BIOFILM ARCHITECTURE MAINTENANCE PROTEIN MBAA"/>
    <property type="match status" value="1"/>
</dbReference>
<feature type="region of interest" description="Disordered" evidence="1">
    <location>
        <begin position="1107"/>
        <end position="1135"/>
    </location>
</feature>
<evidence type="ECO:0000259" key="5">
    <source>
        <dbReference type="PROSITE" id="PS50883"/>
    </source>
</evidence>
<dbReference type="InterPro" id="IPR000700">
    <property type="entry name" value="PAS-assoc_C"/>
</dbReference>
<dbReference type="CDD" id="cd01948">
    <property type="entry name" value="EAL"/>
    <property type="match status" value="1"/>
</dbReference>
<evidence type="ECO:0000259" key="4">
    <source>
        <dbReference type="PROSITE" id="PS50113"/>
    </source>
</evidence>
<dbReference type="InterPro" id="IPR035965">
    <property type="entry name" value="PAS-like_dom_sf"/>
</dbReference>
<dbReference type="NCBIfam" id="TIGR00229">
    <property type="entry name" value="sensory_box"/>
    <property type="match status" value="2"/>
</dbReference>
<dbReference type="Gene3D" id="3.30.450.20">
    <property type="entry name" value="PAS domain"/>
    <property type="match status" value="2"/>
</dbReference>
<feature type="domain" description="PAC" evidence="4">
    <location>
        <begin position="515"/>
        <end position="565"/>
    </location>
</feature>
<dbReference type="Pfam" id="PF08448">
    <property type="entry name" value="PAS_4"/>
    <property type="match status" value="1"/>
</dbReference>
<organism evidence="7 8">
    <name type="scientific">Pelomonas parva</name>
    <dbReference type="NCBI Taxonomy" id="3299032"/>
    <lineage>
        <taxon>Bacteria</taxon>
        <taxon>Pseudomonadati</taxon>
        <taxon>Pseudomonadota</taxon>
        <taxon>Betaproteobacteria</taxon>
        <taxon>Burkholderiales</taxon>
        <taxon>Sphaerotilaceae</taxon>
        <taxon>Roseateles</taxon>
    </lineage>
</organism>
<dbReference type="PROSITE" id="PS50112">
    <property type="entry name" value="PAS"/>
    <property type="match status" value="2"/>
</dbReference>
<dbReference type="InterPro" id="IPR000014">
    <property type="entry name" value="PAS"/>
</dbReference>
<dbReference type="Pfam" id="PF00563">
    <property type="entry name" value="EAL"/>
    <property type="match status" value="1"/>
</dbReference>
<dbReference type="SUPFAM" id="SSF55785">
    <property type="entry name" value="PYP-like sensor domain (PAS domain)"/>
    <property type="match status" value="2"/>
</dbReference>
<dbReference type="InterPro" id="IPR043128">
    <property type="entry name" value="Rev_trsase/Diguanyl_cyclase"/>
</dbReference>
<accession>A0ABW7FBY6</accession>
<feature type="compositionally biased region" description="Basic and acidic residues" evidence="1">
    <location>
        <begin position="1120"/>
        <end position="1135"/>
    </location>
</feature>
<dbReference type="InterPro" id="IPR001610">
    <property type="entry name" value="PAC"/>
</dbReference>
<dbReference type="RefSeq" id="WP_394484134.1">
    <property type="nucleotide sequence ID" value="NZ_JBIGHV010000012.1"/>
</dbReference>
<feature type="domain" description="PAS" evidence="3">
    <location>
        <begin position="562"/>
        <end position="609"/>
    </location>
</feature>
<feature type="domain" description="PAS" evidence="3">
    <location>
        <begin position="454"/>
        <end position="486"/>
    </location>
</feature>
<dbReference type="Pfam" id="PF00990">
    <property type="entry name" value="GGDEF"/>
    <property type="match status" value="1"/>
</dbReference>
<feature type="transmembrane region" description="Helical" evidence="2">
    <location>
        <begin position="399"/>
        <end position="420"/>
    </location>
</feature>
<dbReference type="InterPro" id="IPR001633">
    <property type="entry name" value="EAL_dom"/>
</dbReference>
<dbReference type="Proteomes" id="UP001606210">
    <property type="component" value="Unassembled WGS sequence"/>
</dbReference>
<dbReference type="InterPro" id="IPR000160">
    <property type="entry name" value="GGDEF_dom"/>
</dbReference>
<evidence type="ECO:0000256" key="1">
    <source>
        <dbReference type="SAM" id="MobiDB-lite"/>
    </source>
</evidence>
<name>A0ABW7FBY6_9BURK</name>
<keyword evidence="2" id="KW-1133">Transmembrane helix</keyword>
<feature type="transmembrane region" description="Helical" evidence="2">
    <location>
        <begin position="34"/>
        <end position="52"/>
    </location>
</feature>